<accession>A0A0J7Y4K7</accession>
<dbReference type="STRING" id="1420583.V473_10900"/>
<dbReference type="SUPFAM" id="SSF160719">
    <property type="entry name" value="gpW/gp25-like"/>
    <property type="match status" value="1"/>
</dbReference>
<feature type="domain" description="IraD/Gp25-like" evidence="1">
    <location>
        <begin position="14"/>
        <end position="97"/>
    </location>
</feature>
<evidence type="ECO:0000313" key="3">
    <source>
        <dbReference type="Proteomes" id="UP000052232"/>
    </source>
</evidence>
<evidence type="ECO:0000259" key="1">
    <source>
        <dbReference type="Pfam" id="PF04965"/>
    </source>
</evidence>
<keyword evidence="3" id="KW-1185">Reference proteome</keyword>
<organism evidence="2 3">
    <name type="scientific">Sphingobium cupriresistens LL01</name>
    <dbReference type="NCBI Taxonomy" id="1420583"/>
    <lineage>
        <taxon>Bacteria</taxon>
        <taxon>Pseudomonadati</taxon>
        <taxon>Pseudomonadota</taxon>
        <taxon>Alphaproteobacteria</taxon>
        <taxon>Sphingomonadales</taxon>
        <taxon>Sphingomonadaceae</taxon>
        <taxon>Sphingobium</taxon>
    </lineage>
</organism>
<comment type="caution">
    <text evidence="2">The sequence shown here is derived from an EMBL/GenBank/DDBJ whole genome shotgun (WGS) entry which is preliminary data.</text>
</comment>
<gene>
    <name evidence="2" type="ORF">V473_10900</name>
</gene>
<dbReference type="PATRIC" id="fig|1420583.3.peg.2194"/>
<proteinExistence type="predicted"/>
<dbReference type="InterPro" id="IPR007048">
    <property type="entry name" value="IraD/Gp25-like"/>
</dbReference>
<dbReference type="Proteomes" id="UP000052232">
    <property type="component" value="Unassembled WGS sequence"/>
</dbReference>
<protein>
    <recommendedName>
        <fullName evidence="1">IraD/Gp25-like domain-containing protein</fullName>
    </recommendedName>
</protein>
<dbReference type="Pfam" id="PF04965">
    <property type="entry name" value="GPW_gp25"/>
    <property type="match status" value="1"/>
</dbReference>
<sequence>MAGMARQTGAALDGVDHIIQSVSDILSTPIGTVVGLREYGSQVPALIDQPMTPANLLRIFAAAATALAKWENRIRVRRIGLIAGSRPGGATMAIEAKRTDTGATAGLSRLLVPLSL</sequence>
<reference evidence="2 3" key="1">
    <citation type="journal article" date="2015" name="G3 (Bethesda)">
        <title>Insights into Ongoing Evolution of the Hexachlorocyclohexane Catabolic Pathway from Comparative Genomics of Ten Sphingomonadaceae Strains.</title>
        <authorList>
            <person name="Pearce S.L."/>
            <person name="Oakeshott J.G."/>
            <person name="Pandey G."/>
        </authorList>
    </citation>
    <scope>NUCLEOTIDE SEQUENCE [LARGE SCALE GENOMIC DNA]</scope>
    <source>
        <strain evidence="2 3">LL01</strain>
    </source>
</reference>
<dbReference type="AlphaFoldDB" id="A0A0J7Y4K7"/>
<evidence type="ECO:0000313" key="2">
    <source>
        <dbReference type="EMBL" id="KMS58582.1"/>
    </source>
</evidence>
<dbReference type="RefSeq" id="WP_066603559.1">
    <property type="nucleotide sequence ID" value="NZ_KQ130434.1"/>
</dbReference>
<dbReference type="Gene3D" id="3.10.450.40">
    <property type="match status" value="1"/>
</dbReference>
<dbReference type="EMBL" id="JACT01000001">
    <property type="protein sequence ID" value="KMS58582.1"/>
    <property type="molecule type" value="Genomic_DNA"/>
</dbReference>
<name>A0A0J7Y4K7_9SPHN</name>